<dbReference type="AlphaFoldDB" id="A0A2T4UP08"/>
<dbReference type="Proteomes" id="UP000241085">
    <property type="component" value="Unassembled WGS sequence"/>
</dbReference>
<keyword evidence="4" id="KW-0067">ATP-binding</keyword>
<dbReference type="InterPro" id="IPR045864">
    <property type="entry name" value="aa-tRNA-synth_II/BPL/LPL"/>
</dbReference>
<dbReference type="GO" id="GO:0006412">
    <property type="term" value="P:translation"/>
    <property type="evidence" value="ECO:0007669"/>
    <property type="project" value="UniProtKB-KW"/>
</dbReference>
<dbReference type="SUPFAM" id="SSF54991">
    <property type="entry name" value="Anticodon-binding domain of PheRS"/>
    <property type="match status" value="1"/>
</dbReference>
<dbReference type="GO" id="GO:0000049">
    <property type="term" value="F:tRNA binding"/>
    <property type="evidence" value="ECO:0007669"/>
    <property type="project" value="InterPro"/>
</dbReference>
<dbReference type="GeneID" id="55634292"/>
<dbReference type="GO" id="GO:0043039">
    <property type="term" value="P:tRNA aminoacylation"/>
    <property type="evidence" value="ECO:0007669"/>
    <property type="project" value="InterPro"/>
</dbReference>
<gene>
    <name evidence="8" type="ORF">C1I63_18650</name>
</gene>
<dbReference type="InterPro" id="IPR002319">
    <property type="entry name" value="Phenylalanyl-tRNA_Synthase"/>
</dbReference>
<dbReference type="RefSeq" id="WP_107576065.1">
    <property type="nucleotide sequence ID" value="NZ_PZPL01000002.1"/>
</dbReference>
<organism evidence="8 9">
    <name type="scientific">Rathayibacter caricis DSM 15933</name>
    <dbReference type="NCBI Taxonomy" id="1328867"/>
    <lineage>
        <taxon>Bacteria</taxon>
        <taxon>Bacillati</taxon>
        <taxon>Actinomycetota</taxon>
        <taxon>Actinomycetes</taxon>
        <taxon>Micrococcales</taxon>
        <taxon>Microbacteriaceae</taxon>
        <taxon>Rathayibacter</taxon>
    </lineage>
</organism>
<dbReference type="GO" id="GO:0004812">
    <property type="term" value="F:aminoacyl-tRNA ligase activity"/>
    <property type="evidence" value="ECO:0007669"/>
    <property type="project" value="UniProtKB-KW"/>
</dbReference>
<evidence type="ECO:0000256" key="1">
    <source>
        <dbReference type="ARBA" id="ARBA00008226"/>
    </source>
</evidence>
<reference evidence="8 9" key="1">
    <citation type="submission" date="2018-03" db="EMBL/GenBank/DDBJ databases">
        <title>Bacteriophage NCPPB3778 and a type I-E CRISPR drive the evolution of the US Biological Select Agent, Rathayibacter toxicus.</title>
        <authorList>
            <person name="Davis E.W.II."/>
            <person name="Tabima J.F."/>
            <person name="Weisberg A.J."/>
            <person name="Dantas Lopes L."/>
            <person name="Wiseman M.S."/>
            <person name="Wiseman M.S."/>
            <person name="Pupko T."/>
            <person name="Belcher M.S."/>
            <person name="Sechler A.J."/>
            <person name="Tancos M.A."/>
            <person name="Schroeder B.K."/>
            <person name="Murray T.D."/>
            <person name="Luster D.G."/>
            <person name="Schneider W.L."/>
            <person name="Rogers E."/>
            <person name="Andreote F.D."/>
            <person name="Grunwald N.J."/>
            <person name="Putnam M.L."/>
            <person name="Chang J.H."/>
        </authorList>
    </citation>
    <scope>NUCLEOTIDE SEQUENCE [LARGE SCALE GENOMIC DNA]</scope>
    <source>
        <strain evidence="8 9">DSM 15933</strain>
    </source>
</reference>
<sequence>MPSYLSADDLGTSLALRDLSDPAQGEHALQLLLDAVTVSLTETWGVPATTVRSNPLVAVEDNYDRLGFDASAVTRDQRYSRYVSDTVMLRTHTSAMIPPLLRALAGGDSGGDHDRLYVLPGLVYRRDSIDRTHVGEPHQVDLWRVSNGARMGKDDLDGMLSALVDAVLPGARWRAVPAVHPYTTGGYQLDVQVEGDWLELAECGLIEPGLLLRSGLDPSVWSGLALGMGLDRALMLRKRIDDIRLLRSTDPRIEEQMVDLRSWRPVSSMPAVSRDISVVVNRDDDKETIGDRIRAALGIDATSIESVQVLATTASELLPEGAQKRLGIRPGQLNALIRITLRPLDRTLTDEEANALRNRAYLAVHRGPHLELI</sequence>
<dbReference type="PROSITE" id="PS51447">
    <property type="entry name" value="FDX_ACB"/>
    <property type="match status" value="1"/>
</dbReference>
<evidence type="ECO:0000313" key="9">
    <source>
        <dbReference type="Proteomes" id="UP000241085"/>
    </source>
</evidence>
<evidence type="ECO:0000256" key="3">
    <source>
        <dbReference type="ARBA" id="ARBA00022741"/>
    </source>
</evidence>
<accession>A0A2T4UP08</accession>
<evidence type="ECO:0000256" key="4">
    <source>
        <dbReference type="ARBA" id="ARBA00022840"/>
    </source>
</evidence>
<comment type="caution">
    <text evidence="8">The sequence shown here is derived from an EMBL/GenBank/DDBJ whole genome shotgun (WGS) entry which is preliminary data.</text>
</comment>
<dbReference type="Pfam" id="PF01409">
    <property type="entry name" value="tRNA-synt_2d"/>
    <property type="match status" value="1"/>
</dbReference>
<evidence type="ECO:0000313" key="8">
    <source>
        <dbReference type="EMBL" id="PTL71258.1"/>
    </source>
</evidence>
<keyword evidence="2" id="KW-0436">Ligase</keyword>
<keyword evidence="5" id="KW-0648">Protein biosynthesis</keyword>
<dbReference type="InterPro" id="IPR036690">
    <property type="entry name" value="Fdx_antiC-bd_sf"/>
</dbReference>
<dbReference type="InterPro" id="IPR005121">
    <property type="entry name" value="Fdx_antiC-bd"/>
</dbReference>
<dbReference type="SUPFAM" id="SSF55681">
    <property type="entry name" value="Class II aaRS and biotin synthetases"/>
    <property type="match status" value="1"/>
</dbReference>
<evidence type="ECO:0000256" key="6">
    <source>
        <dbReference type="ARBA" id="ARBA00023146"/>
    </source>
</evidence>
<keyword evidence="3" id="KW-0547">Nucleotide-binding</keyword>
<proteinExistence type="inferred from homology"/>
<name>A0A2T4UP08_9MICO</name>
<evidence type="ECO:0000256" key="2">
    <source>
        <dbReference type="ARBA" id="ARBA00022598"/>
    </source>
</evidence>
<dbReference type="EMBL" id="PZPL01000002">
    <property type="protein sequence ID" value="PTL71258.1"/>
    <property type="molecule type" value="Genomic_DNA"/>
</dbReference>
<keyword evidence="9" id="KW-1185">Reference proteome</keyword>
<dbReference type="Gene3D" id="3.30.70.380">
    <property type="entry name" value="Ferrodoxin-fold anticodon-binding domain"/>
    <property type="match status" value="1"/>
</dbReference>
<comment type="similarity">
    <text evidence="1">Belongs to the class-II aminoacyl-tRNA synthetase family.</text>
</comment>
<protein>
    <recommendedName>
        <fullName evidence="7">FDX-ACB domain-containing protein</fullName>
    </recommendedName>
</protein>
<feature type="domain" description="FDX-ACB" evidence="7">
    <location>
        <begin position="267"/>
        <end position="373"/>
    </location>
</feature>
<dbReference type="Gene3D" id="3.30.930.10">
    <property type="entry name" value="Bira Bifunctional Protein, Domain 2"/>
    <property type="match status" value="1"/>
</dbReference>
<dbReference type="SMART" id="SM00896">
    <property type="entry name" value="FDX-ACB"/>
    <property type="match status" value="1"/>
</dbReference>
<dbReference type="GO" id="GO:0005524">
    <property type="term" value="F:ATP binding"/>
    <property type="evidence" value="ECO:0007669"/>
    <property type="project" value="UniProtKB-KW"/>
</dbReference>
<evidence type="ECO:0000259" key="7">
    <source>
        <dbReference type="PROSITE" id="PS51447"/>
    </source>
</evidence>
<keyword evidence="6" id="KW-0030">Aminoacyl-tRNA synthetase</keyword>
<evidence type="ECO:0000256" key="5">
    <source>
        <dbReference type="ARBA" id="ARBA00022917"/>
    </source>
</evidence>